<dbReference type="Pfam" id="PF13365">
    <property type="entry name" value="Trypsin_2"/>
    <property type="match status" value="1"/>
</dbReference>
<sequence>MDAVGRLVRDGDGIGTAFVVSQDGLAATVAHVLAGHRDAAWTFEPFAAPGVSLPVDTGLPSDEDADVALIQIGGTSVWHPLLLARHGEVGPGDPVHLTGFAAGWDFDSGVGEYVGEVGAQGRVWAKVTCRQAQPGMSGAPVIATERQRVIGLVSERLNADGWNRDSVFLARTDDLVALAPDRIRLTPLPDRRRAGTLRLSWDRGTLTPIMETDDFDVSIGRADANRLLLSDPRDSRFHGRLGLSGPHLVYEHLGSHPAHLLGADRELTLVADRTSHVLSDKDRLRFASGVLLVEFSLPDLHDPTALRTEPADGDAFR</sequence>
<dbReference type="InterPro" id="IPR009003">
    <property type="entry name" value="Peptidase_S1_PA"/>
</dbReference>
<keyword evidence="2" id="KW-1185">Reference proteome</keyword>
<dbReference type="RefSeq" id="WP_185043065.1">
    <property type="nucleotide sequence ID" value="NZ_BAABFG010000005.1"/>
</dbReference>
<organism evidence="1 2">
    <name type="scientific">Actinoplanes octamycinicus</name>
    <dbReference type="NCBI Taxonomy" id="135948"/>
    <lineage>
        <taxon>Bacteria</taxon>
        <taxon>Bacillati</taxon>
        <taxon>Actinomycetota</taxon>
        <taxon>Actinomycetes</taxon>
        <taxon>Micromonosporales</taxon>
        <taxon>Micromonosporaceae</taxon>
        <taxon>Actinoplanes</taxon>
    </lineage>
</organism>
<name>A0A7W7H2G3_9ACTN</name>
<comment type="caution">
    <text evidence="1">The sequence shown here is derived from an EMBL/GenBank/DDBJ whole genome shotgun (WGS) entry which is preliminary data.</text>
</comment>
<reference evidence="1 2" key="1">
    <citation type="submission" date="2020-08" db="EMBL/GenBank/DDBJ databases">
        <title>Sequencing the genomes of 1000 actinobacteria strains.</title>
        <authorList>
            <person name="Klenk H.-P."/>
        </authorList>
    </citation>
    <scope>NUCLEOTIDE SEQUENCE [LARGE SCALE GENOMIC DNA]</scope>
    <source>
        <strain evidence="1 2">DSM 45809</strain>
    </source>
</reference>
<evidence type="ECO:0000313" key="2">
    <source>
        <dbReference type="Proteomes" id="UP000546162"/>
    </source>
</evidence>
<dbReference type="EMBL" id="JACHNB010000001">
    <property type="protein sequence ID" value="MBB4742735.1"/>
    <property type="molecule type" value="Genomic_DNA"/>
</dbReference>
<dbReference type="Proteomes" id="UP000546162">
    <property type="component" value="Unassembled WGS sequence"/>
</dbReference>
<protein>
    <recommendedName>
        <fullName evidence="3">Trypsin-like peptidase</fullName>
    </recommendedName>
</protein>
<dbReference type="AlphaFoldDB" id="A0A7W7H2G3"/>
<dbReference type="Gene3D" id="2.40.10.120">
    <property type="match status" value="1"/>
</dbReference>
<accession>A0A7W7H2G3</accession>
<dbReference type="SUPFAM" id="SSF50494">
    <property type="entry name" value="Trypsin-like serine proteases"/>
    <property type="match status" value="1"/>
</dbReference>
<dbReference type="Gene3D" id="2.60.200.20">
    <property type="match status" value="1"/>
</dbReference>
<evidence type="ECO:0008006" key="3">
    <source>
        <dbReference type="Google" id="ProtNLM"/>
    </source>
</evidence>
<gene>
    <name evidence="1" type="ORF">BJY16_006194</name>
</gene>
<dbReference type="InterPro" id="IPR008984">
    <property type="entry name" value="SMAD_FHA_dom_sf"/>
</dbReference>
<dbReference type="SUPFAM" id="SSF49879">
    <property type="entry name" value="SMAD/FHA domain"/>
    <property type="match status" value="1"/>
</dbReference>
<evidence type="ECO:0000313" key="1">
    <source>
        <dbReference type="EMBL" id="MBB4742735.1"/>
    </source>
</evidence>
<proteinExistence type="predicted"/>